<name>A0ABW0EDI6_9PSEU</name>
<proteinExistence type="predicted"/>
<keyword evidence="4" id="KW-1185">Reference proteome</keyword>
<reference evidence="4" key="1">
    <citation type="journal article" date="2019" name="Int. J. Syst. Evol. Microbiol.">
        <title>The Global Catalogue of Microorganisms (GCM) 10K type strain sequencing project: providing services to taxonomists for standard genome sequencing and annotation.</title>
        <authorList>
            <consortium name="The Broad Institute Genomics Platform"/>
            <consortium name="The Broad Institute Genome Sequencing Center for Infectious Disease"/>
            <person name="Wu L."/>
            <person name="Ma J."/>
        </authorList>
    </citation>
    <scope>NUCLEOTIDE SEQUENCE [LARGE SCALE GENOMIC DNA]</scope>
    <source>
        <strain evidence="4">CCUG 59778</strain>
    </source>
</reference>
<feature type="region of interest" description="Disordered" evidence="1">
    <location>
        <begin position="34"/>
        <end position="77"/>
    </location>
</feature>
<accession>A0ABW0EDI6</accession>
<sequence length="293" mass="30092">MTDWLDQIQRLDRALTAGEITSAQHRSRRDEILAEASSQSQLQHHGPRHPAPVPAAAPPLAASPLAGPAITGPATAPPLVTPSEASAIFSTAPSTLRKPWLAPVAVLAVLALVAAGIWVWMLSAPGEPGAPPPQAAPPAPPALTELRLPGEADARSGTMSLAEAREENLITAAETALLGEVGVAEITYVGSADKPYQYLVFAYPSADPAGQTDKLVAAQSALGFTEAEVPGLPDGVRAAELGNERAAQARLTYATATGTVQALVLQVPRGDRDDLLARLGDVAGVVVGAAPPR</sequence>
<evidence type="ECO:0000256" key="2">
    <source>
        <dbReference type="SAM" id="Phobius"/>
    </source>
</evidence>
<feature type="transmembrane region" description="Helical" evidence="2">
    <location>
        <begin position="100"/>
        <end position="121"/>
    </location>
</feature>
<protein>
    <submittedName>
        <fullName evidence="3">Uncharacterized protein</fullName>
    </submittedName>
</protein>
<organism evidence="3 4">
    <name type="scientific">Actinokineospora guangxiensis</name>
    <dbReference type="NCBI Taxonomy" id="1490288"/>
    <lineage>
        <taxon>Bacteria</taxon>
        <taxon>Bacillati</taxon>
        <taxon>Actinomycetota</taxon>
        <taxon>Actinomycetes</taxon>
        <taxon>Pseudonocardiales</taxon>
        <taxon>Pseudonocardiaceae</taxon>
        <taxon>Actinokineospora</taxon>
    </lineage>
</organism>
<evidence type="ECO:0000256" key="1">
    <source>
        <dbReference type="SAM" id="MobiDB-lite"/>
    </source>
</evidence>
<keyword evidence="2" id="KW-1133">Transmembrane helix</keyword>
<evidence type="ECO:0000313" key="4">
    <source>
        <dbReference type="Proteomes" id="UP001596157"/>
    </source>
</evidence>
<dbReference type="Proteomes" id="UP001596157">
    <property type="component" value="Unassembled WGS sequence"/>
</dbReference>
<comment type="caution">
    <text evidence="3">The sequence shown here is derived from an EMBL/GenBank/DDBJ whole genome shotgun (WGS) entry which is preliminary data.</text>
</comment>
<keyword evidence="2" id="KW-0472">Membrane</keyword>
<gene>
    <name evidence="3" type="ORF">ACFPM7_00230</name>
</gene>
<dbReference type="RefSeq" id="WP_378242430.1">
    <property type="nucleotide sequence ID" value="NZ_JBHSKF010000001.1"/>
</dbReference>
<dbReference type="EMBL" id="JBHSKF010000001">
    <property type="protein sequence ID" value="MFC5285467.1"/>
    <property type="molecule type" value="Genomic_DNA"/>
</dbReference>
<keyword evidence="2" id="KW-0812">Transmembrane</keyword>
<evidence type="ECO:0000313" key="3">
    <source>
        <dbReference type="EMBL" id="MFC5285467.1"/>
    </source>
</evidence>
<feature type="compositionally biased region" description="Low complexity" evidence="1">
    <location>
        <begin position="58"/>
        <end position="74"/>
    </location>
</feature>